<dbReference type="InterPro" id="IPR011032">
    <property type="entry name" value="GroES-like_sf"/>
</dbReference>
<name>A0A6N6VG96_9HYPH</name>
<dbReference type="PANTHER" id="PTHR43677">
    <property type="entry name" value="SHORT-CHAIN DEHYDROGENASE/REDUCTASE"/>
    <property type="match status" value="1"/>
</dbReference>
<dbReference type="Pfam" id="PF08240">
    <property type="entry name" value="ADH_N"/>
    <property type="match status" value="1"/>
</dbReference>
<dbReference type="EMBL" id="WESC01000009">
    <property type="protein sequence ID" value="KAB7739690.1"/>
    <property type="molecule type" value="Genomic_DNA"/>
</dbReference>
<gene>
    <name evidence="2" type="ORF">F2P47_11480</name>
</gene>
<evidence type="ECO:0000313" key="3">
    <source>
        <dbReference type="Proteomes" id="UP000468901"/>
    </source>
</evidence>
<feature type="domain" description="Enoyl reductase (ER)" evidence="1">
    <location>
        <begin position="10"/>
        <end position="357"/>
    </location>
</feature>
<protein>
    <submittedName>
        <fullName evidence="2">Alcohol dehydrogenase catalytic domain-containing protein</fullName>
    </submittedName>
</protein>
<sequence>MKAAVLKAFGTPLTIENVPDPILGTGEVIVDVVATGVLAYANEVFSGERQYLLDLPVIPGPGAIGRVRATGPDATHLISGDWVYCDPTVRSRDNALSPDITLQGLSAGGEGGLRLQKYFRDGSWAEQMRVPTENAIRIGSLDEADAARWCVLGRLLVPYGGLLLAKLQAGETLLINGATGSFGSAAIAVGLAMGAGRVVATGRNVEVLEDLAGRFGPRLRTVAMRGGEEDDRERIRETAAGPIDCVLDLLPPAASAVQARTAIMAVRPYGRVVLMGGVGMLGGAGLDLPYPWIMRNCISIHGKWMYPPEAATMMIGLIRAGLINLDQYAITTFDLDNANEAVAHAAANTGPFRMTVIRP</sequence>
<dbReference type="RefSeq" id="WP_152216499.1">
    <property type="nucleotide sequence ID" value="NZ_JBAQYD010000337.1"/>
</dbReference>
<evidence type="ECO:0000259" key="1">
    <source>
        <dbReference type="SMART" id="SM00829"/>
    </source>
</evidence>
<dbReference type="PANTHER" id="PTHR43677:SF4">
    <property type="entry name" value="QUINONE OXIDOREDUCTASE-LIKE PROTEIN 2"/>
    <property type="match status" value="1"/>
</dbReference>
<organism evidence="2 3">
    <name type="scientific">Parvibaculum sedimenti</name>
    <dbReference type="NCBI Taxonomy" id="2608632"/>
    <lineage>
        <taxon>Bacteria</taxon>
        <taxon>Pseudomonadati</taxon>
        <taxon>Pseudomonadota</taxon>
        <taxon>Alphaproteobacteria</taxon>
        <taxon>Hyphomicrobiales</taxon>
        <taxon>Parvibaculaceae</taxon>
        <taxon>Parvibaculum</taxon>
    </lineage>
</organism>
<dbReference type="Pfam" id="PF00107">
    <property type="entry name" value="ADH_zinc_N"/>
    <property type="match status" value="1"/>
</dbReference>
<keyword evidence="3" id="KW-1185">Reference proteome</keyword>
<dbReference type="Proteomes" id="UP000468901">
    <property type="component" value="Unassembled WGS sequence"/>
</dbReference>
<dbReference type="AlphaFoldDB" id="A0A6N6VG96"/>
<reference evidence="2 3" key="1">
    <citation type="submission" date="2019-09" db="EMBL/GenBank/DDBJ databases">
        <title>Parvibaculum sedimenti sp. nov., isolated from sediment.</title>
        <authorList>
            <person name="Wang Y."/>
        </authorList>
    </citation>
    <scope>NUCLEOTIDE SEQUENCE [LARGE SCALE GENOMIC DNA]</scope>
    <source>
        <strain evidence="2 3">HXT-9</strain>
    </source>
</reference>
<dbReference type="GO" id="GO:0016491">
    <property type="term" value="F:oxidoreductase activity"/>
    <property type="evidence" value="ECO:0007669"/>
    <property type="project" value="InterPro"/>
</dbReference>
<proteinExistence type="predicted"/>
<dbReference type="Gene3D" id="3.90.180.10">
    <property type="entry name" value="Medium-chain alcohol dehydrogenases, catalytic domain"/>
    <property type="match status" value="1"/>
</dbReference>
<dbReference type="InterPro" id="IPR036291">
    <property type="entry name" value="NAD(P)-bd_dom_sf"/>
</dbReference>
<dbReference type="SMART" id="SM00829">
    <property type="entry name" value="PKS_ER"/>
    <property type="match status" value="1"/>
</dbReference>
<dbReference type="InterPro" id="IPR013154">
    <property type="entry name" value="ADH-like_N"/>
</dbReference>
<evidence type="ECO:0000313" key="2">
    <source>
        <dbReference type="EMBL" id="KAB7739690.1"/>
    </source>
</evidence>
<dbReference type="SUPFAM" id="SSF51735">
    <property type="entry name" value="NAD(P)-binding Rossmann-fold domains"/>
    <property type="match status" value="1"/>
</dbReference>
<dbReference type="InterPro" id="IPR013149">
    <property type="entry name" value="ADH-like_C"/>
</dbReference>
<dbReference type="SUPFAM" id="SSF50129">
    <property type="entry name" value="GroES-like"/>
    <property type="match status" value="1"/>
</dbReference>
<accession>A0A6N6VG96</accession>
<comment type="caution">
    <text evidence="2">The sequence shown here is derived from an EMBL/GenBank/DDBJ whole genome shotgun (WGS) entry which is preliminary data.</text>
</comment>
<dbReference type="InterPro" id="IPR051397">
    <property type="entry name" value="Zn-ADH-like_protein"/>
</dbReference>
<dbReference type="InterPro" id="IPR020843">
    <property type="entry name" value="ER"/>
</dbReference>